<dbReference type="AlphaFoldDB" id="I0YK03"/>
<evidence type="ECO:0008006" key="5">
    <source>
        <dbReference type="Google" id="ProtNLM"/>
    </source>
</evidence>
<protein>
    <recommendedName>
        <fullName evidence="5">Rrp15p-domain-containing protein</fullName>
    </recommendedName>
</protein>
<feature type="region of interest" description="Disordered" evidence="2">
    <location>
        <begin position="226"/>
        <end position="254"/>
    </location>
</feature>
<comment type="caution">
    <text evidence="3">The sequence shown here is derived from an EMBL/GenBank/DDBJ whole genome shotgun (WGS) entry which is preliminary data.</text>
</comment>
<dbReference type="PANTHER" id="PTHR13245">
    <property type="entry name" value="RRP15-LIKE PROTEIN"/>
    <property type="match status" value="1"/>
</dbReference>
<feature type="compositionally biased region" description="Basic and acidic residues" evidence="2">
    <location>
        <begin position="273"/>
        <end position="282"/>
    </location>
</feature>
<dbReference type="STRING" id="574566.I0YK03"/>
<dbReference type="GeneID" id="17036651"/>
<reference evidence="3 4" key="1">
    <citation type="journal article" date="2012" name="Genome Biol.">
        <title>The genome of the polar eukaryotic microalga coccomyxa subellipsoidea reveals traits of cold adaptation.</title>
        <authorList>
            <person name="Blanc G."/>
            <person name="Agarkova I."/>
            <person name="Grimwood J."/>
            <person name="Kuo A."/>
            <person name="Brueggeman A."/>
            <person name="Dunigan D."/>
            <person name="Gurnon J."/>
            <person name="Ladunga I."/>
            <person name="Lindquist E."/>
            <person name="Lucas S."/>
            <person name="Pangilinan J."/>
            <person name="Proschold T."/>
            <person name="Salamov A."/>
            <person name="Schmutz J."/>
            <person name="Weeks D."/>
            <person name="Yamada T."/>
            <person name="Claverie J.M."/>
            <person name="Grigoriev I."/>
            <person name="Van Etten J."/>
            <person name="Lomsadze A."/>
            <person name="Borodovsky M."/>
        </authorList>
    </citation>
    <scope>NUCLEOTIDE SEQUENCE [LARGE SCALE GENOMIC DNA]</scope>
    <source>
        <strain evidence="3 4">C-169</strain>
    </source>
</reference>
<dbReference type="RefSeq" id="XP_005643266.1">
    <property type="nucleotide sequence ID" value="XM_005643209.1"/>
</dbReference>
<evidence type="ECO:0000256" key="1">
    <source>
        <dbReference type="ARBA" id="ARBA00007462"/>
    </source>
</evidence>
<dbReference type="OrthoDB" id="20949at2759"/>
<sequence length="305" mass="32145">MPRIDPDLSDPESWDTSGEGGEDSEEDDGAEAAGVEDGSLDIGDDDGSDSEADEEMGDEFEEETAAEERRRSHSDASASDSEGEGDKGAEGAAAGDNKAASFARAFAKIMATGGTQKGILSASKTLKKRKAEEVEAAKADREAKVLKREMRKKGHAVIPKKGQDPQHDIKEKALARIGTRGVVRLFNAVAKAQKQQKAAAEGTKRKAASVSKASFLAELQGQATKSQVSEKLVPVKASQSGPAAREPVEAANTGSGWAVLQDELVGVAGTGTKLKDWDKAMESEEDDDVAGKREGVSSSDEEPEW</sequence>
<dbReference type="Proteomes" id="UP000007264">
    <property type="component" value="Unassembled WGS sequence"/>
</dbReference>
<accession>I0YK03</accession>
<proteinExistence type="inferred from homology"/>
<dbReference type="Pfam" id="PF07890">
    <property type="entry name" value="Rrp15p"/>
    <property type="match status" value="1"/>
</dbReference>
<dbReference type="GO" id="GO:0030687">
    <property type="term" value="C:preribosome, large subunit precursor"/>
    <property type="evidence" value="ECO:0007669"/>
    <property type="project" value="TreeGrafter"/>
</dbReference>
<dbReference type="InterPro" id="IPR012459">
    <property type="entry name" value="Rrp15"/>
</dbReference>
<dbReference type="GO" id="GO:0000470">
    <property type="term" value="P:maturation of LSU-rRNA"/>
    <property type="evidence" value="ECO:0007669"/>
    <property type="project" value="TreeGrafter"/>
</dbReference>
<gene>
    <name evidence="3" type="ORF">COCSUDRAFT_60030</name>
</gene>
<dbReference type="KEGG" id="csl:COCSUDRAFT_60030"/>
<dbReference type="eggNOG" id="KOG2974">
    <property type="taxonomic scope" value="Eukaryota"/>
</dbReference>
<feature type="compositionally biased region" description="Basic and acidic residues" evidence="2">
    <location>
        <begin position="130"/>
        <end position="148"/>
    </location>
</feature>
<feature type="region of interest" description="Disordered" evidence="2">
    <location>
        <begin position="1"/>
        <end position="98"/>
    </location>
</feature>
<evidence type="ECO:0000313" key="4">
    <source>
        <dbReference type="Proteomes" id="UP000007264"/>
    </source>
</evidence>
<evidence type="ECO:0000313" key="3">
    <source>
        <dbReference type="EMBL" id="EIE18722.1"/>
    </source>
</evidence>
<keyword evidence="4" id="KW-1185">Reference proteome</keyword>
<organism evidence="3 4">
    <name type="scientific">Coccomyxa subellipsoidea (strain C-169)</name>
    <name type="common">Green microalga</name>
    <dbReference type="NCBI Taxonomy" id="574566"/>
    <lineage>
        <taxon>Eukaryota</taxon>
        <taxon>Viridiplantae</taxon>
        <taxon>Chlorophyta</taxon>
        <taxon>core chlorophytes</taxon>
        <taxon>Trebouxiophyceae</taxon>
        <taxon>Trebouxiophyceae incertae sedis</taxon>
        <taxon>Coccomyxaceae</taxon>
        <taxon>Coccomyxa</taxon>
        <taxon>Coccomyxa subellipsoidea</taxon>
    </lineage>
</organism>
<feature type="region of interest" description="Disordered" evidence="2">
    <location>
        <begin position="271"/>
        <end position="305"/>
    </location>
</feature>
<feature type="compositionally biased region" description="Acidic residues" evidence="2">
    <location>
        <begin position="38"/>
        <end position="65"/>
    </location>
</feature>
<dbReference type="EMBL" id="AGSI01000022">
    <property type="protein sequence ID" value="EIE18722.1"/>
    <property type="molecule type" value="Genomic_DNA"/>
</dbReference>
<evidence type="ECO:0000256" key="2">
    <source>
        <dbReference type="SAM" id="MobiDB-lite"/>
    </source>
</evidence>
<name>I0YK03_COCSC</name>
<feature type="compositionally biased region" description="Acidic residues" evidence="2">
    <location>
        <begin position="20"/>
        <end position="30"/>
    </location>
</feature>
<dbReference type="PANTHER" id="PTHR13245:SF14">
    <property type="entry name" value="RRP15-LIKE PROTEIN"/>
    <property type="match status" value="1"/>
</dbReference>
<feature type="region of interest" description="Disordered" evidence="2">
    <location>
        <begin position="124"/>
        <end position="168"/>
    </location>
</feature>
<comment type="similarity">
    <text evidence="1">Belongs to the RRP15 family.</text>
</comment>
<dbReference type="GO" id="GO:0000460">
    <property type="term" value="P:maturation of 5.8S rRNA"/>
    <property type="evidence" value="ECO:0007669"/>
    <property type="project" value="TreeGrafter"/>
</dbReference>